<organism evidence="2 3">
    <name type="scientific">Chlamydomonas incerta</name>
    <dbReference type="NCBI Taxonomy" id="51695"/>
    <lineage>
        <taxon>Eukaryota</taxon>
        <taxon>Viridiplantae</taxon>
        <taxon>Chlorophyta</taxon>
        <taxon>core chlorophytes</taxon>
        <taxon>Chlorophyceae</taxon>
        <taxon>CS clade</taxon>
        <taxon>Chlamydomonadales</taxon>
        <taxon>Chlamydomonadaceae</taxon>
        <taxon>Chlamydomonas</taxon>
    </lineage>
</organism>
<dbReference type="PANTHER" id="PTHR28080">
    <property type="entry name" value="PEROXISOMAL BIOGENESIS FACTOR 3"/>
    <property type="match status" value="1"/>
</dbReference>
<dbReference type="GO" id="GO:0045046">
    <property type="term" value="P:protein import into peroxisome membrane"/>
    <property type="evidence" value="ECO:0007669"/>
    <property type="project" value="TreeGrafter"/>
</dbReference>
<feature type="region of interest" description="Disordered" evidence="1">
    <location>
        <begin position="55"/>
        <end position="80"/>
    </location>
</feature>
<evidence type="ECO:0000256" key="1">
    <source>
        <dbReference type="SAM" id="MobiDB-lite"/>
    </source>
</evidence>
<protein>
    <recommendedName>
        <fullName evidence="4">Peroxin-3</fullName>
    </recommendedName>
</protein>
<dbReference type="AlphaFoldDB" id="A0A835SPB8"/>
<feature type="region of interest" description="Disordered" evidence="1">
    <location>
        <begin position="428"/>
        <end position="459"/>
    </location>
</feature>
<dbReference type="GO" id="GO:0030674">
    <property type="term" value="F:protein-macromolecule adaptor activity"/>
    <property type="evidence" value="ECO:0007669"/>
    <property type="project" value="TreeGrafter"/>
</dbReference>
<reference evidence="2" key="1">
    <citation type="journal article" date="2020" name="bioRxiv">
        <title>Comparative genomics of Chlamydomonas.</title>
        <authorList>
            <person name="Craig R.J."/>
            <person name="Hasan A.R."/>
            <person name="Ness R.W."/>
            <person name="Keightley P.D."/>
        </authorList>
    </citation>
    <scope>NUCLEOTIDE SEQUENCE</scope>
    <source>
        <strain evidence="2">SAG 7.73</strain>
    </source>
</reference>
<proteinExistence type="predicted"/>
<dbReference type="InterPro" id="IPR006966">
    <property type="entry name" value="Peroxin-3"/>
</dbReference>
<accession>A0A835SPB8</accession>
<evidence type="ECO:0000313" key="3">
    <source>
        <dbReference type="Proteomes" id="UP000650467"/>
    </source>
</evidence>
<gene>
    <name evidence="2" type="ORF">HXX76_013434</name>
</gene>
<feature type="compositionally biased region" description="Acidic residues" evidence="1">
    <location>
        <begin position="63"/>
        <end position="80"/>
    </location>
</feature>
<sequence>MESFFRRRRRLLIGVAAGAAGALAAYYWYTGYAKNKIEQQRSVEAELTAILRGESQGGAADAADGEDAEDGDGDECGSPDLDESLDSHFNYIQKVSAPQELTTLLPRVQETLFRLTDVTLVKQLQLQQQQQPVAAGGAAGAASSAQQQLRLLARLCFGRTVAAVFLLPLMDLGVRTKLNVIGRHLFLQEKFSKLRQPAAPAARMRLPPRLTAAAVEAFLSCEQLAGAGTAWLVEQAMAAAELVLDGTALDAQVTPEELAALVQDMASRLGQAVTAAAATSATGSAWVEVLVGPGGAAPAPPAVDAAAAAGSAEAYRRALASAAMVEELTTELRRVLCNYRFGEALHAAVGQCLSTCAAHIHATFISQAAAAVAVAQPARPQPAPAAGSAPAPAAAPEAPSPASAAAAAHELPKQAVVSPFSAAASGAESGAEATAAPAGAGDSTEGPAPAAAQPPMPAPFGAALEATAASTSPEGEAGSGTEAGAGSSTAFASAVSTAANSASNSSASIAQTQLSSSSSSSQQQQPQPLQQKQGQQGPAEAGQAAAPAPQPPASPAAVPADRSSSGGGSCASSGGSASSSTGGAGAIGRKASLAAAAVAAMQPRPLARCLRAVQGACDPLFVDAREVTARIACLPPVMSLCAVAFAAPLEL</sequence>
<feature type="compositionally biased region" description="Low complexity" evidence="1">
    <location>
        <begin position="467"/>
        <end position="476"/>
    </location>
</feature>
<feature type="compositionally biased region" description="Low complexity" evidence="1">
    <location>
        <begin position="509"/>
        <end position="547"/>
    </location>
</feature>
<dbReference type="Proteomes" id="UP000650467">
    <property type="component" value="Unassembled WGS sequence"/>
</dbReference>
<dbReference type="EMBL" id="JAEHOC010000052">
    <property type="protein sequence ID" value="KAG2425809.1"/>
    <property type="molecule type" value="Genomic_DNA"/>
</dbReference>
<evidence type="ECO:0000313" key="2">
    <source>
        <dbReference type="EMBL" id="KAG2425809.1"/>
    </source>
</evidence>
<dbReference type="PANTHER" id="PTHR28080:SF1">
    <property type="entry name" value="PEROXISOMAL BIOGENESIS FACTOR 3"/>
    <property type="match status" value="1"/>
</dbReference>
<comment type="caution">
    <text evidence="2">The sequence shown here is derived from an EMBL/GenBank/DDBJ whole genome shotgun (WGS) entry which is preliminary data.</text>
</comment>
<evidence type="ECO:0008006" key="4">
    <source>
        <dbReference type="Google" id="ProtNLM"/>
    </source>
</evidence>
<dbReference type="GO" id="GO:0005778">
    <property type="term" value="C:peroxisomal membrane"/>
    <property type="evidence" value="ECO:0007669"/>
    <property type="project" value="InterPro"/>
</dbReference>
<feature type="region of interest" description="Disordered" evidence="1">
    <location>
        <begin position="509"/>
        <end position="584"/>
    </location>
</feature>
<name>A0A835SPB8_CHLIN</name>
<feature type="compositionally biased region" description="Low complexity" evidence="1">
    <location>
        <begin position="555"/>
        <end position="584"/>
    </location>
</feature>
<feature type="region of interest" description="Disordered" evidence="1">
    <location>
        <begin position="467"/>
        <end position="486"/>
    </location>
</feature>
<feature type="region of interest" description="Disordered" evidence="1">
    <location>
        <begin position="380"/>
        <end position="407"/>
    </location>
</feature>
<keyword evidence="3" id="KW-1185">Reference proteome</keyword>
<feature type="compositionally biased region" description="Low complexity" evidence="1">
    <location>
        <begin position="428"/>
        <end position="451"/>
    </location>
</feature>
<dbReference type="OrthoDB" id="45930at2759"/>